<feature type="region of interest" description="Disordered" evidence="1">
    <location>
        <begin position="77"/>
        <end position="102"/>
    </location>
</feature>
<name>A0A1I7HAR4_9PROT</name>
<gene>
    <name evidence="2" type="ORF">SAMN05216417_1087</name>
</gene>
<dbReference type="AlphaFoldDB" id="A0A1I7HAR4"/>
<organism evidence="2 3">
    <name type="scientific">Nitrosospira multiformis</name>
    <dbReference type="NCBI Taxonomy" id="1231"/>
    <lineage>
        <taxon>Bacteria</taxon>
        <taxon>Pseudomonadati</taxon>
        <taxon>Pseudomonadota</taxon>
        <taxon>Betaproteobacteria</taxon>
        <taxon>Nitrosomonadales</taxon>
        <taxon>Nitrosomonadaceae</taxon>
        <taxon>Nitrosospira</taxon>
    </lineage>
</organism>
<dbReference type="EMBL" id="FPBZ01000008">
    <property type="protein sequence ID" value="SFU57778.1"/>
    <property type="molecule type" value="Genomic_DNA"/>
</dbReference>
<dbReference type="RefSeq" id="WP_074974775.1">
    <property type="nucleotide sequence ID" value="NZ_FPBZ01000008.1"/>
</dbReference>
<dbReference type="OrthoDB" id="8566550at2"/>
<dbReference type="Proteomes" id="UP000182649">
    <property type="component" value="Unassembled WGS sequence"/>
</dbReference>
<evidence type="ECO:0000313" key="2">
    <source>
        <dbReference type="EMBL" id="SFU57778.1"/>
    </source>
</evidence>
<reference evidence="2 3" key="1">
    <citation type="submission" date="2016-10" db="EMBL/GenBank/DDBJ databases">
        <authorList>
            <person name="de Groot N.N."/>
        </authorList>
    </citation>
    <scope>NUCLEOTIDE SEQUENCE [LARGE SCALE GENOMIC DNA]</scope>
    <source>
        <strain evidence="2 3">Nl14</strain>
    </source>
</reference>
<sequence length="102" mass="11179">MAKATIGANGVLKLLSRSEEGLEESEVKLSNFATWLKSIQYPIPAQFIWQAEPVTLSNLDWPWGRHETHLLRKLTGAAPVSGATTTRQTQLPPLPISKLSTG</sequence>
<proteinExistence type="predicted"/>
<evidence type="ECO:0000313" key="3">
    <source>
        <dbReference type="Proteomes" id="UP000182649"/>
    </source>
</evidence>
<evidence type="ECO:0000256" key="1">
    <source>
        <dbReference type="SAM" id="MobiDB-lite"/>
    </source>
</evidence>
<accession>A0A1I7HAR4</accession>
<protein>
    <submittedName>
        <fullName evidence="2">Uncharacterized protein</fullName>
    </submittedName>
</protein>